<dbReference type="NCBIfam" id="TIGR00055">
    <property type="entry name" value="uppS"/>
    <property type="match status" value="1"/>
</dbReference>
<sequence length="251" mass="28962">MAVNKLEHIAIIMDGNGRWAQTRSHARVWGHIRGSKIVSNIVEEADDLGVRALTLYAFSTENWSRPVTEVSVLFKLLKKFLIKERKRVLKNNIQFKVMGDTSKLPEKTKEIIADLENDSANNTGLKLTFAFGYGGRDEIVHATNRFIKENPGKEITEELLQSYLLLPELGDVDLLIRTGGDQRISNFLLWQSAYAELYFTETQWPDFKKEEFRKIYEFVSLRERRFGNISSSDLQNSKKKAIENKEIITNF</sequence>
<dbReference type="AlphaFoldDB" id="A0A1Y5FBH3"/>
<comment type="cofactor">
    <cofactor evidence="2">
        <name>Mg(2+)</name>
        <dbReference type="ChEBI" id="CHEBI:18420"/>
    </cofactor>
    <text evidence="2">Binds 2 magnesium ions per subunit.</text>
</comment>
<comment type="subunit">
    <text evidence="2">Homodimer.</text>
</comment>
<dbReference type="EMBL" id="MAAO01000004">
    <property type="protein sequence ID" value="OUR98956.1"/>
    <property type="molecule type" value="Genomic_DNA"/>
</dbReference>
<feature type="binding site" evidence="2">
    <location>
        <position position="31"/>
    </location>
    <ligand>
        <name>substrate</name>
    </ligand>
</feature>
<dbReference type="InterPro" id="IPR036424">
    <property type="entry name" value="UPP_synth-like_sf"/>
</dbReference>
<feature type="binding site" evidence="2">
    <location>
        <position position="27"/>
    </location>
    <ligand>
        <name>substrate</name>
    </ligand>
</feature>
<feature type="active site" description="Proton acceptor" evidence="2">
    <location>
        <position position="62"/>
    </location>
</feature>
<dbReference type="PANTHER" id="PTHR10291">
    <property type="entry name" value="DEHYDRODOLICHYL DIPHOSPHATE SYNTHASE FAMILY MEMBER"/>
    <property type="match status" value="1"/>
</dbReference>
<name>A0A1Y5FBH3_9BACT</name>
<evidence type="ECO:0000256" key="1">
    <source>
        <dbReference type="ARBA" id="ARBA00022679"/>
    </source>
</evidence>
<feature type="binding site" evidence="2">
    <location>
        <position position="19"/>
    </location>
    <ligand>
        <name>substrate</name>
    </ligand>
</feature>
<dbReference type="EC" id="2.5.1.-" evidence="2"/>
<dbReference type="PROSITE" id="PS01066">
    <property type="entry name" value="UPP_SYNTHASE"/>
    <property type="match status" value="1"/>
</dbReference>
<feature type="binding site" evidence="2">
    <location>
        <begin position="183"/>
        <end position="185"/>
    </location>
    <ligand>
        <name>substrate</name>
    </ligand>
</feature>
<dbReference type="GO" id="GO:0045547">
    <property type="term" value="F:ditrans,polycis-polyprenyl diphosphate synthase [(2E,6E)-farnesyl diphosphate specific] activity"/>
    <property type="evidence" value="ECO:0007669"/>
    <property type="project" value="TreeGrafter"/>
</dbReference>
<feature type="binding site" evidence="2">
    <location>
        <position position="63"/>
    </location>
    <ligand>
        <name>substrate</name>
    </ligand>
</feature>
<feature type="binding site" evidence="2">
    <location>
        <position position="14"/>
    </location>
    <ligand>
        <name>Mg(2+)</name>
        <dbReference type="ChEBI" id="CHEBI:18420"/>
    </ligand>
</feature>
<comment type="function">
    <text evidence="2">Catalyzes the condensation of isopentenyl diphosphate (IPP) with allylic pyrophosphates generating different type of terpenoids.</text>
</comment>
<dbReference type="Gene3D" id="3.40.1180.10">
    <property type="entry name" value="Decaprenyl diphosphate synthase-like"/>
    <property type="match status" value="1"/>
</dbReference>
<feature type="binding site" evidence="2">
    <location>
        <begin position="59"/>
        <end position="61"/>
    </location>
    <ligand>
        <name>substrate</name>
    </ligand>
</feature>
<dbReference type="PANTHER" id="PTHR10291:SF0">
    <property type="entry name" value="DEHYDRODOLICHYL DIPHOSPHATE SYNTHASE 2"/>
    <property type="match status" value="1"/>
</dbReference>
<keyword evidence="2" id="KW-0479">Metal-binding</keyword>
<comment type="caution">
    <text evidence="3">The sequence shown here is derived from an EMBL/GenBank/DDBJ whole genome shotgun (WGS) entry which is preliminary data.</text>
</comment>
<keyword evidence="1 2" id="KW-0808">Transferase</keyword>
<evidence type="ECO:0000313" key="4">
    <source>
        <dbReference type="Proteomes" id="UP000196531"/>
    </source>
</evidence>
<keyword evidence="2" id="KW-0460">Magnesium</keyword>
<dbReference type="HAMAP" id="MF_01139">
    <property type="entry name" value="ISPT"/>
    <property type="match status" value="1"/>
</dbReference>
<protein>
    <recommendedName>
        <fullName evidence="2">Isoprenyl transferase</fullName>
        <ecNumber evidence="2">2.5.1.-</ecNumber>
    </recommendedName>
</protein>
<reference evidence="4" key="1">
    <citation type="journal article" date="2017" name="Proc. Natl. Acad. Sci. U.S.A.">
        <title>Simulation of Deepwater Horizon oil plume reveals substrate specialization within a complex community of hydrocarbon-degraders.</title>
        <authorList>
            <person name="Hu P."/>
            <person name="Dubinsky E.A."/>
            <person name="Probst A.J."/>
            <person name="Wang J."/>
            <person name="Sieber C.M.K."/>
            <person name="Tom L.M."/>
            <person name="Gardinali P."/>
            <person name="Banfield J.F."/>
            <person name="Atlas R.M."/>
            <person name="Andersen G.L."/>
        </authorList>
    </citation>
    <scope>NUCLEOTIDE SEQUENCE [LARGE SCALE GENOMIC DNA]</scope>
</reference>
<dbReference type="InterPro" id="IPR018520">
    <property type="entry name" value="UPP_synth-like_CS"/>
</dbReference>
<feature type="binding site" evidence="2">
    <location>
        <position position="196"/>
    </location>
    <ligand>
        <name>Mg(2+)</name>
        <dbReference type="ChEBI" id="CHEBI:18420"/>
    </ligand>
</feature>
<dbReference type="FunFam" id="3.40.1180.10:FF:000001">
    <property type="entry name" value="(2E,6E)-farnesyl-diphosphate-specific ditrans,polycis-undecaprenyl-diphosphate synthase"/>
    <property type="match status" value="1"/>
</dbReference>
<organism evidence="3 4">
    <name type="scientific">Halobacteriovorax marinus</name>
    <dbReference type="NCBI Taxonomy" id="97084"/>
    <lineage>
        <taxon>Bacteria</taxon>
        <taxon>Pseudomonadati</taxon>
        <taxon>Bdellovibrionota</taxon>
        <taxon>Bacteriovoracia</taxon>
        <taxon>Bacteriovoracales</taxon>
        <taxon>Halobacteriovoraceae</taxon>
        <taxon>Halobacteriovorax</taxon>
    </lineage>
</organism>
<dbReference type="CDD" id="cd00475">
    <property type="entry name" value="Cis_IPPS"/>
    <property type="match status" value="1"/>
</dbReference>
<accession>A0A1Y5FBH3</accession>
<comment type="similarity">
    <text evidence="2">Belongs to the UPP synthase family.</text>
</comment>
<feature type="binding site" evidence="2">
    <location>
        <position position="65"/>
    </location>
    <ligand>
        <name>substrate</name>
    </ligand>
</feature>
<dbReference type="Pfam" id="PF01255">
    <property type="entry name" value="Prenyltransf"/>
    <property type="match status" value="1"/>
</dbReference>
<feature type="active site" evidence="2">
    <location>
        <position position="14"/>
    </location>
</feature>
<proteinExistence type="inferred from homology"/>
<dbReference type="InterPro" id="IPR001441">
    <property type="entry name" value="UPP_synth-like"/>
</dbReference>
<dbReference type="GO" id="GO:0000287">
    <property type="term" value="F:magnesium ion binding"/>
    <property type="evidence" value="ECO:0007669"/>
    <property type="project" value="UniProtKB-UniRule"/>
</dbReference>
<dbReference type="GO" id="GO:0016094">
    <property type="term" value="P:polyprenol biosynthetic process"/>
    <property type="evidence" value="ECO:0007669"/>
    <property type="project" value="TreeGrafter"/>
</dbReference>
<gene>
    <name evidence="3" type="ORF">A9Q84_05960</name>
</gene>
<evidence type="ECO:0000256" key="2">
    <source>
        <dbReference type="HAMAP-Rule" id="MF_01139"/>
    </source>
</evidence>
<feature type="binding site" evidence="2">
    <location>
        <begin position="15"/>
        <end position="18"/>
    </location>
    <ligand>
        <name>substrate</name>
    </ligand>
</feature>
<feature type="binding site" evidence="2">
    <location>
        <position position="177"/>
    </location>
    <ligand>
        <name>substrate</name>
    </ligand>
</feature>
<dbReference type="SUPFAM" id="SSF64005">
    <property type="entry name" value="Undecaprenyl diphosphate synthase"/>
    <property type="match status" value="1"/>
</dbReference>
<evidence type="ECO:0000313" key="3">
    <source>
        <dbReference type="EMBL" id="OUR98956.1"/>
    </source>
</evidence>
<dbReference type="Proteomes" id="UP000196531">
    <property type="component" value="Unassembled WGS sequence"/>
</dbReference>